<evidence type="ECO:0000256" key="2">
    <source>
        <dbReference type="ARBA" id="ARBA00022487"/>
    </source>
</evidence>
<evidence type="ECO:0000256" key="6">
    <source>
        <dbReference type="ARBA" id="ARBA00022837"/>
    </source>
</evidence>
<keyword evidence="4" id="KW-0732">Signal</keyword>
<dbReference type="SUPFAM" id="SSF53474">
    <property type="entry name" value="alpha/beta-Hydrolases"/>
    <property type="match status" value="1"/>
</dbReference>
<evidence type="ECO:0000256" key="4">
    <source>
        <dbReference type="ARBA" id="ARBA00022729"/>
    </source>
</evidence>
<keyword evidence="2" id="KW-0719">Serine esterase</keyword>
<evidence type="ECO:0000256" key="8">
    <source>
        <dbReference type="RuleBase" id="RU361238"/>
    </source>
</evidence>
<evidence type="ECO:0000313" key="9">
    <source>
        <dbReference type="EMBL" id="KAL2826815.1"/>
    </source>
</evidence>
<dbReference type="EC" id="3.1.1.-" evidence="8"/>
<comment type="caution">
    <text evidence="9">The sequence shown here is derived from an EMBL/GenBank/DDBJ whole genome shotgun (WGS) entry which is preliminary data.</text>
</comment>
<keyword evidence="10" id="KW-1185">Reference proteome</keyword>
<dbReference type="Gene3D" id="3.40.50.1820">
    <property type="entry name" value="alpha/beta hydrolase"/>
    <property type="match status" value="1"/>
</dbReference>
<gene>
    <name evidence="9" type="ORF">BDW59DRAFT_179298</name>
</gene>
<dbReference type="Proteomes" id="UP001610335">
    <property type="component" value="Unassembled WGS sequence"/>
</dbReference>
<proteinExistence type="inferred from homology"/>
<name>A0ABR4IGD2_9EURO</name>
<evidence type="ECO:0000256" key="1">
    <source>
        <dbReference type="ARBA" id="ARBA00006249"/>
    </source>
</evidence>
<reference evidence="9 10" key="1">
    <citation type="submission" date="2024-07" db="EMBL/GenBank/DDBJ databases">
        <title>Section-level genome sequencing and comparative genomics of Aspergillus sections Usti and Cavernicolus.</title>
        <authorList>
            <consortium name="Lawrence Berkeley National Laboratory"/>
            <person name="Nybo J.L."/>
            <person name="Vesth T.C."/>
            <person name="Theobald S."/>
            <person name="Frisvad J.C."/>
            <person name="Larsen T.O."/>
            <person name="Kjaerboelling I."/>
            <person name="Rothschild-Mancinelli K."/>
            <person name="Lyhne E.K."/>
            <person name="Kogle M.E."/>
            <person name="Barry K."/>
            <person name="Clum A."/>
            <person name="Na H."/>
            <person name="Ledsgaard L."/>
            <person name="Lin J."/>
            <person name="Lipzen A."/>
            <person name="Kuo A."/>
            <person name="Riley R."/>
            <person name="Mondo S."/>
            <person name="LaButti K."/>
            <person name="Haridas S."/>
            <person name="Pangalinan J."/>
            <person name="Salamov A.A."/>
            <person name="Simmons B.A."/>
            <person name="Magnuson J.K."/>
            <person name="Chen J."/>
            <person name="Drula E."/>
            <person name="Henrissat B."/>
            <person name="Wiebenga A."/>
            <person name="Lubbers R.J."/>
            <person name="Gomes A.C."/>
            <person name="Makela M.R."/>
            <person name="Stajich J."/>
            <person name="Grigoriev I.V."/>
            <person name="Mortensen U.H."/>
            <person name="De vries R.P."/>
            <person name="Baker S.E."/>
            <person name="Andersen M.R."/>
        </authorList>
    </citation>
    <scope>NUCLEOTIDE SEQUENCE [LARGE SCALE GENOMIC DNA]</scope>
    <source>
        <strain evidence="9 10">CBS 600.67</strain>
    </source>
</reference>
<organism evidence="9 10">
    <name type="scientific">Aspergillus cavernicola</name>
    <dbReference type="NCBI Taxonomy" id="176166"/>
    <lineage>
        <taxon>Eukaryota</taxon>
        <taxon>Fungi</taxon>
        <taxon>Dikarya</taxon>
        <taxon>Ascomycota</taxon>
        <taxon>Pezizomycotina</taxon>
        <taxon>Eurotiomycetes</taxon>
        <taxon>Eurotiomycetidae</taxon>
        <taxon>Eurotiales</taxon>
        <taxon>Aspergillaceae</taxon>
        <taxon>Aspergillus</taxon>
        <taxon>Aspergillus subgen. Nidulantes</taxon>
    </lineage>
</organism>
<dbReference type="Pfam" id="PF07519">
    <property type="entry name" value="Tannase"/>
    <property type="match status" value="2"/>
</dbReference>
<keyword evidence="6" id="KW-0106">Calcium</keyword>
<evidence type="ECO:0000313" key="10">
    <source>
        <dbReference type="Proteomes" id="UP001610335"/>
    </source>
</evidence>
<dbReference type="InterPro" id="IPR029058">
    <property type="entry name" value="AB_hydrolase_fold"/>
</dbReference>
<keyword evidence="5 8" id="KW-0378">Hydrolase</keyword>
<accession>A0ABR4IGD2</accession>
<sequence length="470" mass="51588">MKIRYPSLQKQVLQGLSIPYPALPGASVDFLTDVSAYIPESVYTNHGRLNVTDASFCVVSLAYTHTNQTDFVNVQVWLPIDTWNERMMGLGGGREGGGFNCGLYPDNIMAMLGAVAEGYAAVSTDCGHTMEQDVGFASVSLNDAAIMGRSVAESFYGMQPRYSYWSGCSQGGRQGMMLAQRYPAAYDGIAGSSPAINWAEILVSGFWTQYVMNQLDSYPQSCELDYLTRMTVRYCDGMDGVGDGIVSNIDSCHFNTLGLIGMHVPCGNKTVRLSKSAAIMATAAWQGPFTRNGVHLWMGVDVVSNLTSIWSSQFSPDGTCTGLPKEPNFDLESVTHDEYVRIFHESVKEYKSLIGTDNTDLSEFRQHGGKILTFHGLADPMIPSGGTLRYHEAVARKDPDVRSFYRLFEAPGLGHCWSPSGLYPSTIGVKQDRILCPYPQRAVYDGHGESSSMDSYFCSAEDLAFHRNDL</sequence>
<keyword evidence="3" id="KW-0479">Metal-binding</keyword>
<dbReference type="PANTHER" id="PTHR33938:SF8">
    <property type="entry name" value="CARBOXYLIC ESTER HYDROLASE"/>
    <property type="match status" value="1"/>
</dbReference>
<keyword evidence="7" id="KW-1015">Disulfide bond</keyword>
<dbReference type="EMBL" id="JBFXLS010000028">
    <property type="protein sequence ID" value="KAL2826815.1"/>
    <property type="molecule type" value="Genomic_DNA"/>
</dbReference>
<evidence type="ECO:0000256" key="3">
    <source>
        <dbReference type="ARBA" id="ARBA00022723"/>
    </source>
</evidence>
<comment type="similarity">
    <text evidence="1 8">Belongs to the tannase family.</text>
</comment>
<evidence type="ECO:0000256" key="5">
    <source>
        <dbReference type="ARBA" id="ARBA00022801"/>
    </source>
</evidence>
<dbReference type="InterPro" id="IPR011118">
    <property type="entry name" value="Tannase/feruloyl_esterase"/>
</dbReference>
<dbReference type="PANTHER" id="PTHR33938">
    <property type="entry name" value="FERULOYL ESTERASE B-RELATED"/>
    <property type="match status" value="1"/>
</dbReference>
<evidence type="ECO:0000256" key="7">
    <source>
        <dbReference type="ARBA" id="ARBA00023157"/>
    </source>
</evidence>
<protein>
    <recommendedName>
        <fullName evidence="8">Carboxylic ester hydrolase</fullName>
        <ecNumber evidence="8">3.1.1.-</ecNumber>
    </recommendedName>
</protein>